<keyword evidence="15" id="KW-0233">DNA recombination</keyword>
<evidence type="ECO:0000256" key="5">
    <source>
        <dbReference type="ARBA" id="ARBA00022723"/>
    </source>
</evidence>
<dbReference type="InterPro" id="IPR036875">
    <property type="entry name" value="Znf_CCHC_sf"/>
</dbReference>
<dbReference type="AlphaFoldDB" id="A0AAW2R229"/>
<comment type="function">
    <text evidence="1">The aspartyl protease (PR) mediates the proteolytic cleavages of the Gag and Gag-Pol polyproteins after assembly of the VLP.</text>
</comment>
<evidence type="ECO:0000259" key="18">
    <source>
        <dbReference type="PROSITE" id="PS50158"/>
    </source>
</evidence>
<dbReference type="Gene3D" id="3.30.420.10">
    <property type="entry name" value="Ribonuclease H-like superfamily/Ribonuclease H"/>
    <property type="match status" value="1"/>
</dbReference>
<dbReference type="PROSITE" id="PS50158">
    <property type="entry name" value="ZF_CCHC"/>
    <property type="match status" value="1"/>
</dbReference>
<accession>A0AAW2R229</accession>
<dbReference type="PANTHER" id="PTHR42648">
    <property type="entry name" value="TRANSPOSASE, PUTATIVE-RELATED"/>
    <property type="match status" value="1"/>
</dbReference>
<evidence type="ECO:0000256" key="2">
    <source>
        <dbReference type="ARBA" id="ARBA00022612"/>
    </source>
</evidence>
<reference evidence="19" key="1">
    <citation type="submission" date="2020-06" db="EMBL/GenBank/DDBJ databases">
        <authorList>
            <person name="Li T."/>
            <person name="Hu X."/>
            <person name="Zhang T."/>
            <person name="Song X."/>
            <person name="Zhang H."/>
            <person name="Dai N."/>
            <person name="Sheng W."/>
            <person name="Hou X."/>
            <person name="Wei L."/>
        </authorList>
    </citation>
    <scope>NUCLEOTIDE SEQUENCE</scope>
    <source>
        <strain evidence="19">G02</strain>
        <tissue evidence="19">Leaf</tissue>
    </source>
</reference>
<dbReference type="GO" id="GO:0015074">
    <property type="term" value="P:DNA integration"/>
    <property type="evidence" value="ECO:0007669"/>
    <property type="project" value="UniProtKB-KW"/>
</dbReference>
<dbReference type="SUPFAM" id="SSF53098">
    <property type="entry name" value="Ribonuclease H-like"/>
    <property type="match status" value="1"/>
</dbReference>
<evidence type="ECO:0000256" key="13">
    <source>
        <dbReference type="ARBA" id="ARBA00022932"/>
    </source>
</evidence>
<dbReference type="SMART" id="SM00343">
    <property type="entry name" value="ZnF_C2HC"/>
    <property type="match status" value="2"/>
</dbReference>
<evidence type="ECO:0000256" key="4">
    <source>
        <dbReference type="ARBA" id="ARBA00022722"/>
    </source>
</evidence>
<comment type="caution">
    <text evidence="19">The sequence shown here is derived from an EMBL/GenBank/DDBJ whole genome shotgun (WGS) entry which is preliminary data.</text>
</comment>
<evidence type="ECO:0000256" key="16">
    <source>
        <dbReference type="PROSITE-ProRule" id="PRU00047"/>
    </source>
</evidence>
<keyword evidence="14" id="KW-0917">Virion maturation</keyword>
<protein>
    <submittedName>
        <fullName evidence="19">Retrovirus-related Pol polyprotein from transposon RE1</fullName>
    </submittedName>
</protein>
<dbReference type="GO" id="GO:0005524">
    <property type="term" value="F:ATP binding"/>
    <property type="evidence" value="ECO:0007669"/>
    <property type="project" value="UniProtKB-KW"/>
</dbReference>
<reference evidence="19" key="2">
    <citation type="journal article" date="2024" name="Plant">
        <title>Genomic evolution and insights into agronomic trait innovations of Sesamum species.</title>
        <authorList>
            <person name="Miao H."/>
            <person name="Wang L."/>
            <person name="Qu L."/>
            <person name="Liu H."/>
            <person name="Sun Y."/>
            <person name="Le M."/>
            <person name="Wang Q."/>
            <person name="Wei S."/>
            <person name="Zheng Y."/>
            <person name="Lin W."/>
            <person name="Duan Y."/>
            <person name="Cao H."/>
            <person name="Xiong S."/>
            <person name="Wang X."/>
            <person name="Wei L."/>
            <person name="Li C."/>
            <person name="Ma Q."/>
            <person name="Ju M."/>
            <person name="Zhao R."/>
            <person name="Li G."/>
            <person name="Mu C."/>
            <person name="Tian Q."/>
            <person name="Mei H."/>
            <person name="Zhang T."/>
            <person name="Gao T."/>
            <person name="Zhang H."/>
        </authorList>
    </citation>
    <scope>NUCLEOTIDE SEQUENCE</scope>
    <source>
        <strain evidence="19">G02</strain>
    </source>
</reference>
<dbReference type="GO" id="GO:0004519">
    <property type="term" value="F:endonuclease activity"/>
    <property type="evidence" value="ECO:0007669"/>
    <property type="project" value="UniProtKB-KW"/>
</dbReference>
<keyword evidence="11" id="KW-0229">DNA integration</keyword>
<keyword evidence="16" id="KW-0862">Zinc</keyword>
<dbReference type="InterPro" id="IPR025724">
    <property type="entry name" value="GAG-pre-integrase_dom"/>
</dbReference>
<evidence type="ECO:0000256" key="3">
    <source>
        <dbReference type="ARBA" id="ARBA00022670"/>
    </source>
</evidence>
<dbReference type="InterPro" id="IPR036397">
    <property type="entry name" value="RNaseH_sf"/>
</dbReference>
<feature type="domain" description="CCHC-type" evidence="18">
    <location>
        <begin position="163"/>
        <end position="177"/>
    </location>
</feature>
<keyword evidence="16" id="KW-0863">Zinc-finger</keyword>
<dbReference type="GO" id="GO:0008233">
    <property type="term" value="F:peptidase activity"/>
    <property type="evidence" value="ECO:0007669"/>
    <property type="project" value="UniProtKB-KW"/>
</dbReference>
<keyword evidence="5" id="KW-0479">Metal-binding</keyword>
<dbReference type="InterPro" id="IPR012337">
    <property type="entry name" value="RNaseH-like_sf"/>
</dbReference>
<feature type="compositionally biased region" description="Polar residues" evidence="17">
    <location>
        <begin position="106"/>
        <end position="117"/>
    </location>
</feature>
<keyword evidence="13" id="KW-0239">DNA-directed DNA polymerase</keyword>
<evidence type="ECO:0000256" key="12">
    <source>
        <dbReference type="ARBA" id="ARBA00022918"/>
    </source>
</evidence>
<keyword evidence="7" id="KW-0255">Endonuclease</keyword>
<evidence type="ECO:0000256" key="10">
    <source>
        <dbReference type="ARBA" id="ARBA00022842"/>
    </source>
</evidence>
<sequence length="445" mass="51106">MSSSAKQISVPIFSGQNYDYWAIKMKTYFQSQKLWEIVEEGVTLPEDSSTSSSAEKGKLENKKAKDSEALYYIQTAVADHIFPRISVATSAKEAWSILQKEYQGSAKSKLNMRSQNSNRKEENSKSTMGDKKKPSRGKYMPCRICKRTNHLEKDCYFRGKPQCRNCKKFGHIEKNCRLKGNHLANCIEKNHSSDQLFYTCNSVAKTGDATWYIDSAASNHMTYNKGAFQKLDESFKTNVKLGDNHIVKVEGKGSVAINTRKGTRIINDVMYIPNLRTTLFSVGQMMEKGYTLQFGGDSCTIYDSKDKTLIIAKVRMKEHRCFPIQLQYLGGTVMKAQEDQSWLWHRRLGHFNFQGLKILHQKKMMTDLPQIQAVEGACEACLQGKQHKRPFPSGTSWRAKAVLELIHTDVCGPMRTPSHEQNRYFILFIDDYSRMTWVYFMREKI</sequence>
<gene>
    <name evidence="19" type="ORF">Sradi_3284800</name>
</gene>
<dbReference type="GO" id="GO:0008270">
    <property type="term" value="F:zinc ion binding"/>
    <property type="evidence" value="ECO:0007669"/>
    <property type="project" value="UniProtKB-KW"/>
</dbReference>
<dbReference type="InterPro" id="IPR001878">
    <property type="entry name" value="Znf_CCHC"/>
</dbReference>
<keyword evidence="13" id="KW-0548">Nucleotidyltransferase</keyword>
<dbReference type="EMBL" id="JACGWJ010000014">
    <property type="protein sequence ID" value="KAL0373691.1"/>
    <property type="molecule type" value="Genomic_DNA"/>
</dbReference>
<dbReference type="SUPFAM" id="SSF57756">
    <property type="entry name" value="Retrovirus zinc finger-like domains"/>
    <property type="match status" value="1"/>
</dbReference>
<dbReference type="GO" id="GO:0006310">
    <property type="term" value="P:DNA recombination"/>
    <property type="evidence" value="ECO:0007669"/>
    <property type="project" value="UniProtKB-KW"/>
</dbReference>
<keyword evidence="13" id="KW-0808">Transferase</keyword>
<evidence type="ECO:0000256" key="8">
    <source>
        <dbReference type="ARBA" id="ARBA00022801"/>
    </source>
</evidence>
<evidence type="ECO:0000256" key="9">
    <source>
        <dbReference type="ARBA" id="ARBA00022840"/>
    </source>
</evidence>
<dbReference type="Pfam" id="PF22936">
    <property type="entry name" value="Pol_BBD"/>
    <property type="match status" value="1"/>
</dbReference>
<evidence type="ECO:0000256" key="14">
    <source>
        <dbReference type="ARBA" id="ARBA00023113"/>
    </source>
</evidence>
<dbReference type="InterPro" id="IPR054722">
    <property type="entry name" value="PolX-like_BBD"/>
</dbReference>
<keyword evidence="2" id="KW-1188">Viral release from host cell</keyword>
<evidence type="ECO:0000256" key="17">
    <source>
        <dbReference type="SAM" id="MobiDB-lite"/>
    </source>
</evidence>
<keyword evidence="10" id="KW-0460">Magnesium</keyword>
<evidence type="ECO:0000256" key="6">
    <source>
        <dbReference type="ARBA" id="ARBA00022741"/>
    </source>
</evidence>
<evidence type="ECO:0000256" key="15">
    <source>
        <dbReference type="ARBA" id="ARBA00023172"/>
    </source>
</evidence>
<keyword evidence="6" id="KW-0547">Nucleotide-binding</keyword>
<dbReference type="GO" id="GO:0003887">
    <property type="term" value="F:DNA-directed DNA polymerase activity"/>
    <property type="evidence" value="ECO:0007669"/>
    <property type="project" value="UniProtKB-KW"/>
</dbReference>
<keyword evidence="12" id="KW-0695">RNA-directed DNA polymerase</keyword>
<dbReference type="GO" id="GO:0006508">
    <property type="term" value="P:proteolysis"/>
    <property type="evidence" value="ECO:0007669"/>
    <property type="project" value="UniProtKB-KW"/>
</dbReference>
<proteinExistence type="predicted"/>
<feature type="region of interest" description="Disordered" evidence="17">
    <location>
        <begin position="106"/>
        <end position="137"/>
    </location>
</feature>
<dbReference type="Gene3D" id="4.10.60.10">
    <property type="entry name" value="Zinc finger, CCHC-type"/>
    <property type="match status" value="1"/>
</dbReference>
<dbReference type="GO" id="GO:0003964">
    <property type="term" value="F:RNA-directed DNA polymerase activity"/>
    <property type="evidence" value="ECO:0007669"/>
    <property type="project" value="UniProtKB-KW"/>
</dbReference>
<dbReference type="Pfam" id="PF13976">
    <property type="entry name" value="gag_pre-integrs"/>
    <property type="match status" value="1"/>
</dbReference>
<evidence type="ECO:0000256" key="1">
    <source>
        <dbReference type="ARBA" id="ARBA00002180"/>
    </source>
</evidence>
<keyword evidence="4" id="KW-0540">Nuclease</keyword>
<dbReference type="Pfam" id="PF14223">
    <property type="entry name" value="Retrotran_gag_2"/>
    <property type="match status" value="1"/>
</dbReference>
<dbReference type="GO" id="GO:0003676">
    <property type="term" value="F:nucleic acid binding"/>
    <property type="evidence" value="ECO:0007669"/>
    <property type="project" value="InterPro"/>
</dbReference>
<dbReference type="PANTHER" id="PTHR42648:SF11">
    <property type="entry name" value="TRANSPOSON TY4-P GAG-POL POLYPROTEIN"/>
    <property type="match status" value="1"/>
</dbReference>
<evidence type="ECO:0000256" key="7">
    <source>
        <dbReference type="ARBA" id="ARBA00022759"/>
    </source>
</evidence>
<organism evidence="19">
    <name type="scientific">Sesamum radiatum</name>
    <name type="common">Black benniseed</name>
    <dbReference type="NCBI Taxonomy" id="300843"/>
    <lineage>
        <taxon>Eukaryota</taxon>
        <taxon>Viridiplantae</taxon>
        <taxon>Streptophyta</taxon>
        <taxon>Embryophyta</taxon>
        <taxon>Tracheophyta</taxon>
        <taxon>Spermatophyta</taxon>
        <taxon>Magnoliopsida</taxon>
        <taxon>eudicotyledons</taxon>
        <taxon>Gunneridae</taxon>
        <taxon>Pentapetalae</taxon>
        <taxon>asterids</taxon>
        <taxon>lamiids</taxon>
        <taxon>Lamiales</taxon>
        <taxon>Pedaliaceae</taxon>
        <taxon>Sesamum</taxon>
    </lineage>
</organism>
<evidence type="ECO:0000313" key="19">
    <source>
        <dbReference type="EMBL" id="KAL0373691.1"/>
    </source>
</evidence>
<dbReference type="InterPro" id="IPR039537">
    <property type="entry name" value="Retrotran_Ty1/copia-like"/>
</dbReference>
<keyword evidence="3" id="KW-0645">Protease</keyword>
<evidence type="ECO:0000256" key="11">
    <source>
        <dbReference type="ARBA" id="ARBA00022908"/>
    </source>
</evidence>
<name>A0AAW2R229_SESRA</name>
<keyword evidence="9" id="KW-0067">ATP-binding</keyword>
<feature type="compositionally biased region" description="Basic and acidic residues" evidence="17">
    <location>
        <begin position="118"/>
        <end position="132"/>
    </location>
</feature>
<keyword evidence="8" id="KW-0378">Hydrolase</keyword>